<dbReference type="Proteomes" id="UP000244197">
    <property type="component" value="Unassembled WGS sequence"/>
</dbReference>
<protein>
    <submittedName>
        <fullName evidence="1">Uncharacterized protein</fullName>
    </submittedName>
</protein>
<reference evidence="1 2" key="1">
    <citation type="submission" date="2017-11" db="EMBL/GenBank/DDBJ databases">
        <title>Population delineation of vibrios coincides with oyster pathogenicity.</title>
        <authorList>
            <person name="Bruto M."/>
            <person name="Labreuche Y."/>
            <person name="James A."/>
            <person name="Piel D."/>
            <person name="Chenivesse S."/>
            <person name="Petton B."/>
            <person name="Polz M.F."/>
            <person name="Le Roux F."/>
        </authorList>
    </citation>
    <scope>NUCLEOTIDE SEQUENCE [LARGE SCALE GENOMIC DNA]</scope>
    <source>
        <strain evidence="1 2">FF_144</strain>
    </source>
</reference>
<organism evidence="1 2">
    <name type="scientific">Vibrio splendidus</name>
    <dbReference type="NCBI Taxonomy" id="29497"/>
    <lineage>
        <taxon>Bacteria</taxon>
        <taxon>Pseudomonadati</taxon>
        <taxon>Pseudomonadota</taxon>
        <taxon>Gammaproteobacteria</taxon>
        <taxon>Vibrionales</taxon>
        <taxon>Vibrionaceae</taxon>
        <taxon>Vibrio</taxon>
    </lineage>
</organism>
<comment type="caution">
    <text evidence="1">The sequence shown here is derived from an EMBL/GenBank/DDBJ whole genome shotgun (WGS) entry which is preliminary data.</text>
</comment>
<evidence type="ECO:0000313" key="1">
    <source>
        <dbReference type="EMBL" id="PTP25552.1"/>
    </source>
</evidence>
<dbReference type="EMBL" id="PIFK01000056">
    <property type="protein sequence ID" value="PTP25552.1"/>
    <property type="molecule type" value="Genomic_DNA"/>
</dbReference>
<evidence type="ECO:0000313" key="2">
    <source>
        <dbReference type="Proteomes" id="UP000244197"/>
    </source>
</evidence>
<dbReference type="AlphaFoldDB" id="A0A2N7F4R2"/>
<gene>
    <name evidence="1" type="ORF">CWO07_21390</name>
</gene>
<name>A0A2N7F4R2_VIBSP</name>
<accession>A0A2N7F4R2</accession>
<proteinExistence type="predicted"/>
<sequence>MFEPIESEIDELQLAISLPELDSVVNGTLLPFDALTASSLSDSIFDALFVSGTFAEQSKELSQVCVDKRIELVVLENPTNDLTVIHDVVINLVDKLFSDEMPNNIDLADLRLLNQYSDHLLAFNNKCAAINYMSTQKLGVVMGGVYLAHGQTDLDEYENTNQDLIHHIPETGFLCSSYHSLGRSECTILIGIKRLGETQ</sequence>
<dbReference type="RefSeq" id="WP_017080509.1">
    <property type="nucleotide sequence ID" value="NZ_CAWNSC010000002.1"/>
</dbReference>